<dbReference type="GeneID" id="25297169"/>
<dbReference type="Proteomes" id="UP000053617">
    <property type="component" value="Unassembled WGS sequence"/>
</dbReference>
<accession>A0A0D2GSL9</accession>
<dbReference type="RefSeq" id="XP_013268509.1">
    <property type="nucleotide sequence ID" value="XM_013413055.1"/>
</dbReference>
<protein>
    <submittedName>
        <fullName evidence="1">Uncharacterized protein</fullName>
    </submittedName>
</protein>
<evidence type="ECO:0000313" key="1">
    <source>
        <dbReference type="EMBL" id="KIX01373.1"/>
    </source>
</evidence>
<organism evidence="1 2">
    <name type="scientific">Rhinocladiella mackenziei CBS 650.93</name>
    <dbReference type="NCBI Taxonomy" id="1442369"/>
    <lineage>
        <taxon>Eukaryota</taxon>
        <taxon>Fungi</taxon>
        <taxon>Dikarya</taxon>
        <taxon>Ascomycota</taxon>
        <taxon>Pezizomycotina</taxon>
        <taxon>Eurotiomycetes</taxon>
        <taxon>Chaetothyriomycetidae</taxon>
        <taxon>Chaetothyriales</taxon>
        <taxon>Herpotrichiellaceae</taxon>
        <taxon>Rhinocladiella</taxon>
    </lineage>
</organism>
<dbReference type="AlphaFoldDB" id="A0A0D2GSL9"/>
<name>A0A0D2GSL9_9EURO</name>
<sequence length="214" mass="23027">MPFGLSESVLQGGSLLEAVCLKLTSSDLPGPIQDLPACPEVASITADCWSQDPMLQPTATAIAEKLLSCSVKFIVRIQQNTDAGFPPDTSNPQLSSLASIKDATSSRRLGDGDFKTLPDRDANFNPVDSFFLGGVLLWNLMDVSSAGGGGTAQPKHRGLLCDDEEERILEAMSHLEHAVRGGYLDAYHELYNAHATLARKHIAKANNPPRRNVD</sequence>
<gene>
    <name evidence="1" type="ORF">Z518_09098</name>
</gene>
<dbReference type="HOGENOM" id="CLU_1289559_0_0_1"/>
<keyword evidence="2" id="KW-1185">Reference proteome</keyword>
<dbReference type="VEuPathDB" id="FungiDB:Z518_09098"/>
<reference evidence="1 2" key="1">
    <citation type="submission" date="2015-01" db="EMBL/GenBank/DDBJ databases">
        <title>The Genome Sequence of Rhinocladiella mackenzie CBS 650.93.</title>
        <authorList>
            <consortium name="The Broad Institute Genomics Platform"/>
            <person name="Cuomo C."/>
            <person name="de Hoog S."/>
            <person name="Gorbushina A."/>
            <person name="Stielow B."/>
            <person name="Teixiera M."/>
            <person name="Abouelleil A."/>
            <person name="Chapman S.B."/>
            <person name="Priest M."/>
            <person name="Young S.K."/>
            <person name="Wortman J."/>
            <person name="Nusbaum C."/>
            <person name="Birren B."/>
        </authorList>
    </citation>
    <scope>NUCLEOTIDE SEQUENCE [LARGE SCALE GENOMIC DNA]</scope>
    <source>
        <strain evidence="1 2">CBS 650.93</strain>
    </source>
</reference>
<evidence type="ECO:0000313" key="2">
    <source>
        <dbReference type="Proteomes" id="UP000053617"/>
    </source>
</evidence>
<dbReference type="EMBL" id="KN847481">
    <property type="protein sequence ID" value="KIX01373.1"/>
    <property type="molecule type" value="Genomic_DNA"/>
</dbReference>
<proteinExistence type="predicted"/>